<protein>
    <submittedName>
        <fullName evidence="6">Uncharacterized protein</fullName>
    </submittedName>
</protein>
<accession>A0A0U5CAJ0</accession>
<evidence type="ECO:0000256" key="1">
    <source>
        <dbReference type="ARBA" id="ARBA00038473"/>
    </source>
</evidence>
<evidence type="ECO:0000313" key="6">
    <source>
        <dbReference type="EMBL" id="CEL06169.1"/>
    </source>
</evidence>
<dbReference type="InterPro" id="IPR012338">
    <property type="entry name" value="Beta-lactam/transpept-like"/>
</dbReference>
<keyword evidence="3" id="KW-0812">Transmembrane</keyword>
<dbReference type="Pfam" id="PF00144">
    <property type="entry name" value="Beta-lactamase"/>
    <property type="match status" value="1"/>
</dbReference>
<dbReference type="InterPro" id="IPR001466">
    <property type="entry name" value="Beta-lactam-related"/>
</dbReference>
<comment type="similarity">
    <text evidence="1">Belongs to the beta-lactamase family.</text>
</comment>
<dbReference type="STRING" id="454130.A0A0U5CAJ0"/>
<dbReference type="EMBL" id="CDMC01000005">
    <property type="protein sequence ID" value="CEL06169.1"/>
    <property type="molecule type" value="Genomic_DNA"/>
</dbReference>
<dbReference type="SUPFAM" id="SSF56601">
    <property type="entry name" value="beta-lactamase/transpeptidase-like"/>
    <property type="match status" value="1"/>
</dbReference>
<dbReference type="OMA" id="AGWIFEN"/>
<dbReference type="Pfam" id="PF26335">
    <property type="entry name" value="ARB_00930_C"/>
    <property type="match status" value="1"/>
</dbReference>
<feature type="region of interest" description="Disordered" evidence="2">
    <location>
        <begin position="227"/>
        <end position="258"/>
    </location>
</feature>
<keyword evidence="7" id="KW-1185">Reference proteome</keyword>
<dbReference type="PANTHER" id="PTHR22935">
    <property type="entry name" value="PENICILLIN-BINDING PROTEIN"/>
    <property type="match status" value="1"/>
</dbReference>
<sequence>MSAFLRDNTKDLSKVYPENAETRISELSGLFAITSAQLPMAPDLVPVPSYKGCPPDGPLIPRLTDLANSKYTLDVAKDLNARLNSTVKGEIEAGWIFENVSFSLALVSPYGPSGSDDNGVMEVNGDTQYLIGSVSKVFSDLMLLKSGVDLQAPVTDFLPQLSSPRSRIRWEGITLEMLADHLAGIAPAAFFEFYFPNSFHESLGLPHLKDSEYPKCGDLRPNAGCTREASSRKNKLFQSTPALSTPSSRAPYTLSASENTPARTIPRISRKQSYEPLSLGNSGVSPGDIEKAAIPPGVSGWGSDYGFNAPGLYSTINDMSIILSSVLNHEILDTPADIRKWLKPLSTISPLNTLVGRPWEILRTTDLLPGKHAHTVDICAKSGGAMGYMAQIAVTDQYGVGLAVLTAGPVDAMGILYRAVLGTFVPAIDEEARSQARQLAGTWTSKPGNRTHGAERIRLILDLDDGTGFRLASFTRGNASMIEAIQSIWTAEYLALGFGILPDELRVYPTDLETPVSASEAQAPLAETHHHHHHLGARSRDDEDDNNEEGDIQLVRQEWRINLDIVPLGRSLMSDLPGQNTATQYCGSWQTVDWMAYGGISLDKIVFVVDKRSGDVLGVGVPAFGGGLLTMSQLILIFLSFRVYFLCVVDGYTENTRPRYN</sequence>
<feature type="region of interest" description="Disordered" evidence="2">
    <location>
        <begin position="526"/>
        <end position="548"/>
    </location>
</feature>
<organism evidence="6 7">
    <name type="scientific">Aspergillus calidoustus</name>
    <dbReference type="NCBI Taxonomy" id="454130"/>
    <lineage>
        <taxon>Eukaryota</taxon>
        <taxon>Fungi</taxon>
        <taxon>Dikarya</taxon>
        <taxon>Ascomycota</taxon>
        <taxon>Pezizomycotina</taxon>
        <taxon>Eurotiomycetes</taxon>
        <taxon>Eurotiomycetidae</taxon>
        <taxon>Eurotiales</taxon>
        <taxon>Aspergillaceae</taxon>
        <taxon>Aspergillus</taxon>
        <taxon>Aspergillus subgen. Nidulantes</taxon>
    </lineage>
</organism>
<keyword evidence="3" id="KW-1133">Transmembrane helix</keyword>
<dbReference type="InterPro" id="IPR058664">
    <property type="entry name" value="ARB_00930-like_C"/>
</dbReference>
<dbReference type="Proteomes" id="UP000054771">
    <property type="component" value="Unassembled WGS sequence"/>
</dbReference>
<feature type="domain" description="Beta-lactamase-like ARB-00930-like C-terminal" evidence="5">
    <location>
        <begin position="432"/>
        <end position="628"/>
    </location>
</feature>
<dbReference type="InterPro" id="IPR051478">
    <property type="entry name" value="Beta-lactamase-like_AB/R"/>
</dbReference>
<feature type="domain" description="Beta-lactamase-related" evidence="4">
    <location>
        <begin position="116"/>
        <end position="188"/>
    </location>
</feature>
<evidence type="ECO:0000256" key="2">
    <source>
        <dbReference type="SAM" id="MobiDB-lite"/>
    </source>
</evidence>
<dbReference type="OrthoDB" id="6220758at2759"/>
<dbReference type="Gene3D" id="3.40.710.10">
    <property type="entry name" value="DD-peptidase/beta-lactamase superfamily"/>
    <property type="match status" value="1"/>
</dbReference>
<gene>
    <name evidence="6" type="ORF">ASPCAL07276</name>
</gene>
<evidence type="ECO:0000256" key="3">
    <source>
        <dbReference type="SAM" id="Phobius"/>
    </source>
</evidence>
<feature type="compositionally biased region" description="Polar residues" evidence="2">
    <location>
        <begin position="236"/>
        <end position="258"/>
    </location>
</feature>
<feature type="transmembrane region" description="Helical" evidence="3">
    <location>
        <begin position="634"/>
        <end position="653"/>
    </location>
</feature>
<name>A0A0U5CAJ0_ASPCI</name>
<evidence type="ECO:0000259" key="5">
    <source>
        <dbReference type="Pfam" id="PF26335"/>
    </source>
</evidence>
<evidence type="ECO:0000313" key="7">
    <source>
        <dbReference type="Proteomes" id="UP000054771"/>
    </source>
</evidence>
<dbReference type="PANTHER" id="PTHR22935:SF95">
    <property type="entry name" value="BETA-LACTAMASE-LIKE 1-RELATED"/>
    <property type="match status" value="1"/>
</dbReference>
<dbReference type="AlphaFoldDB" id="A0A0U5CAJ0"/>
<proteinExistence type="inferred from homology"/>
<reference evidence="7" key="1">
    <citation type="journal article" date="2016" name="Genome Announc.">
        <title>Draft genome sequences of fungus Aspergillus calidoustus.</title>
        <authorList>
            <person name="Horn F."/>
            <person name="Linde J."/>
            <person name="Mattern D.J."/>
            <person name="Walther G."/>
            <person name="Guthke R."/>
            <person name="Scherlach K."/>
            <person name="Martin K."/>
            <person name="Brakhage A.A."/>
            <person name="Petzke L."/>
            <person name="Valiante V."/>
        </authorList>
    </citation>
    <scope>NUCLEOTIDE SEQUENCE [LARGE SCALE GENOMIC DNA]</scope>
    <source>
        <strain evidence="7">SF006504</strain>
    </source>
</reference>
<keyword evidence="3" id="KW-0472">Membrane</keyword>
<evidence type="ECO:0000259" key="4">
    <source>
        <dbReference type="Pfam" id="PF00144"/>
    </source>
</evidence>